<protein>
    <recommendedName>
        <fullName evidence="2">DUF6534 domain-containing protein</fullName>
    </recommendedName>
</protein>
<keyword evidence="4" id="KW-1185">Reference proteome</keyword>
<evidence type="ECO:0000256" key="1">
    <source>
        <dbReference type="SAM" id="Phobius"/>
    </source>
</evidence>
<feature type="transmembrane region" description="Helical" evidence="1">
    <location>
        <begin position="88"/>
        <end position="115"/>
    </location>
</feature>
<comment type="caution">
    <text evidence="3">The sequence shown here is derived from an EMBL/GenBank/DDBJ whole genome shotgun (WGS) entry which is preliminary data.</text>
</comment>
<keyword evidence="1" id="KW-0812">Transmembrane</keyword>
<keyword evidence="1" id="KW-0472">Membrane</keyword>
<dbReference type="InterPro" id="IPR045339">
    <property type="entry name" value="DUF6534"/>
</dbReference>
<name>A0A8H5CZ42_9AGAR</name>
<sequence>MFLLDMGSSALTAQSIYYYLVPHYGSLAPLGSVTPELSAECLFSTIITSIETIRKWKLGAHWNHSGGVGCVGTMYKFNHGVLSNRNEIFAVFFGIAKGAGAVTDILATVAMCLFLESAKTGMNGTNGLLESLMQFVIHRGALVTMVQVLLLITFYALPNQLTWLNARKHLKEKHTKTSAGISSLSSFQMSASKHMGTGGRDTSRIDYGVRSHSRNGDTKPMDIPVTVTKHVLVSEL</sequence>
<dbReference type="Pfam" id="PF20152">
    <property type="entry name" value="DUF6534"/>
    <property type="match status" value="1"/>
</dbReference>
<dbReference type="Proteomes" id="UP000559027">
    <property type="component" value="Unassembled WGS sequence"/>
</dbReference>
<dbReference type="AlphaFoldDB" id="A0A8H5CZ42"/>
<evidence type="ECO:0000259" key="2">
    <source>
        <dbReference type="Pfam" id="PF20152"/>
    </source>
</evidence>
<evidence type="ECO:0000313" key="3">
    <source>
        <dbReference type="EMBL" id="KAF5349989.1"/>
    </source>
</evidence>
<feature type="domain" description="DUF6534" evidence="2">
    <location>
        <begin position="101"/>
        <end position="163"/>
    </location>
</feature>
<gene>
    <name evidence="3" type="ORF">D9756_009084</name>
</gene>
<evidence type="ECO:0000313" key="4">
    <source>
        <dbReference type="Proteomes" id="UP000559027"/>
    </source>
</evidence>
<dbReference type="EMBL" id="JAACJO010000015">
    <property type="protein sequence ID" value="KAF5349989.1"/>
    <property type="molecule type" value="Genomic_DNA"/>
</dbReference>
<keyword evidence="1" id="KW-1133">Transmembrane helix</keyword>
<organism evidence="3 4">
    <name type="scientific">Leucocoprinus leucothites</name>
    <dbReference type="NCBI Taxonomy" id="201217"/>
    <lineage>
        <taxon>Eukaryota</taxon>
        <taxon>Fungi</taxon>
        <taxon>Dikarya</taxon>
        <taxon>Basidiomycota</taxon>
        <taxon>Agaricomycotina</taxon>
        <taxon>Agaricomycetes</taxon>
        <taxon>Agaricomycetidae</taxon>
        <taxon>Agaricales</taxon>
        <taxon>Agaricineae</taxon>
        <taxon>Agaricaceae</taxon>
        <taxon>Leucocoprinus</taxon>
    </lineage>
</organism>
<feature type="transmembrane region" description="Helical" evidence="1">
    <location>
        <begin position="136"/>
        <end position="157"/>
    </location>
</feature>
<dbReference type="OrthoDB" id="2792702at2759"/>
<accession>A0A8H5CZ42</accession>
<proteinExistence type="predicted"/>
<reference evidence="3 4" key="1">
    <citation type="journal article" date="2020" name="ISME J.">
        <title>Uncovering the hidden diversity of litter-decomposition mechanisms in mushroom-forming fungi.</title>
        <authorList>
            <person name="Floudas D."/>
            <person name="Bentzer J."/>
            <person name="Ahren D."/>
            <person name="Johansson T."/>
            <person name="Persson P."/>
            <person name="Tunlid A."/>
        </authorList>
    </citation>
    <scope>NUCLEOTIDE SEQUENCE [LARGE SCALE GENOMIC DNA]</scope>
    <source>
        <strain evidence="3 4">CBS 146.42</strain>
    </source>
</reference>